<dbReference type="STRING" id="1123062.SAMN02745775_102281"/>
<keyword evidence="3 6" id="KW-0812">Transmembrane</keyword>
<feature type="transmembrane region" description="Helical" evidence="6">
    <location>
        <begin position="69"/>
        <end position="88"/>
    </location>
</feature>
<proteinExistence type="inferred from homology"/>
<comment type="subcellular location">
    <subcellularLocation>
        <location evidence="1">Membrane</location>
        <topology evidence="1">Multi-pass membrane protein</topology>
    </subcellularLocation>
</comment>
<evidence type="ECO:0000313" key="7">
    <source>
        <dbReference type="EMBL" id="SFK40314.1"/>
    </source>
</evidence>
<feature type="transmembrane region" description="Helical" evidence="6">
    <location>
        <begin position="12"/>
        <end position="32"/>
    </location>
</feature>
<dbReference type="InterPro" id="IPR005496">
    <property type="entry name" value="Integral_membrane_TerC"/>
</dbReference>
<dbReference type="AlphaFoldDB" id="A0A1I3Z898"/>
<protein>
    <submittedName>
        <fullName evidence="7">Integral membrane protein, YjbE family</fullName>
    </submittedName>
</protein>
<evidence type="ECO:0000256" key="6">
    <source>
        <dbReference type="SAM" id="Phobius"/>
    </source>
</evidence>
<dbReference type="InterPro" id="IPR022301">
    <property type="entry name" value="Integral_membrane_YjbE"/>
</dbReference>
<reference evidence="7 8" key="1">
    <citation type="submission" date="2016-10" db="EMBL/GenBank/DDBJ databases">
        <authorList>
            <person name="de Groot N.N."/>
        </authorList>
    </citation>
    <scope>NUCLEOTIDE SEQUENCE [LARGE SCALE GENOMIC DNA]</scope>
    <source>
        <strain evidence="7 8">DSM 19981</strain>
    </source>
</reference>
<accession>A0A1I3Z898</accession>
<feature type="transmembrane region" description="Helical" evidence="6">
    <location>
        <begin position="113"/>
        <end position="136"/>
    </location>
</feature>
<organism evidence="7 8">
    <name type="scientific">Falsiroseomonas stagni DSM 19981</name>
    <dbReference type="NCBI Taxonomy" id="1123062"/>
    <lineage>
        <taxon>Bacteria</taxon>
        <taxon>Pseudomonadati</taxon>
        <taxon>Pseudomonadota</taxon>
        <taxon>Alphaproteobacteria</taxon>
        <taxon>Acetobacterales</taxon>
        <taxon>Roseomonadaceae</taxon>
        <taxon>Falsiroseomonas</taxon>
    </lineage>
</organism>
<evidence type="ECO:0000256" key="2">
    <source>
        <dbReference type="ARBA" id="ARBA00007511"/>
    </source>
</evidence>
<keyword evidence="4 6" id="KW-1133">Transmembrane helix</keyword>
<feature type="transmembrane region" description="Helical" evidence="6">
    <location>
        <begin position="44"/>
        <end position="63"/>
    </location>
</feature>
<comment type="similarity">
    <text evidence="2">Belongs to the TerC family.</text>
</comment>
<evidence type="ECO:0000256" key="3">
    <source>
        <dbReference type="ARBA" id="ARBA00022692"/>
    </source>
</evidence>
<gene>
    <name evidence="7" type="ORF">SAMN02745775_102281</name>
</gene>
<keyword evidence="5 6" id="KW-0472">Membrane</keyword>
<dbReference type="Proteomes" id="UP000199473">
    <property type="component" value="Unassembled WGS sequence"/>
</dbReference>
<dbReference type="OrthoDB" id="9807970at2"/>
<evidence type="ECO:0000313" key="8">
    <source>
        <dbReference type="Proteomes" id="UP000199473"/>
    </source>
</evidence>
<dbReference type="PANTHER" id="PTHR30238">
    <property type="entry name" value="MEMBRANE BOUND PREDICTED REDOX MODULATOR"/>
    <property type="match status" value="1"/>
</dbReference>
<feature type="transmembrane region" description="Helical" evidence="6">
    <location>
        <begin position="142"/>
        <end position="161"/>
    </location>
</feature>
<dbReference type="RefSeq" id="WP_092958241.1">
    <property type="nucleotide sequence ID" value="NZ_FOSQ01000002.1"/>
</dbReference>
<dbReference type="GO" id="GO:0016020">
    <property type="term" value="C:membrane"/>
    <property type="evidence" value="ECO:0007669"/>
    <property type="project" value="UniProtKB-SubCell"/>
</dbReference>
<sequence length="210" mass="22464">MDYLLGQGAQFLQILWLNIILSGDNAVVIGLAAAGLPPALRSKAVLFGIVAAAVLRIVFSIFATYLLGLWWIEIVGGAALLYIAWGFWSELRGKDENEGEEGHEVKEKTLRQALWQIIVADVSMSLDNVLAVAAIARNNLPMLVIGLLISIVLMGVLGGALAKLLDRYKIIAYVGLALIAYIGVELLWEGLQAANVALSLGLPIPAPHGN</sequence>
<name>A0A1I3Z898_9PROT</name>
<evidence type="ECO:0000256" key="5">
    <source>
        <dbReference type="ARBA" id="ARBA00023136"/>
    </source>
</evidence>
<keyword evidence="8" id="KW-1185">Reference proteome</keyword>
<evidence type="ECO:0000256" key="4">
    <source>
        <dbReference type="ARBA" id="ARBA00022989"/>
    </source>
</evidence>
<dbReference type="PANTHER" id="PTHR30238:SF4">
    <property type="entry name" value="SLL1022 PROTEIN"/>
    <property type="match status" value="1"/>
</dbReference>
<dbReference type="Pfam" id="PF03741">
    <property type="entry name" value="TerC"/>
    <property type="match status" value="1"/>
</dbReference>
<dbReference type="EMBL" id="FOSQ01000002">
    <property type="protein sequence ID" value="SFK40314.1"/>
    <property type="molecule type" value="Genomic_DNA"/>
</dbReference>
<evidence type="ECO:0000256" key="1">
    <source>
        <dbReference type="ARBA" id="ARBA00004141"/>
    </source>
</evidence>
<feature type="transmembrane region" description="Helical" evidence="6">
    <location>
        <begin position="170"/>
        <end position="188"/>
    </location>
</feature>
<dbReference type="NCBIfam" id="TIGR03717">
    <property type="entry name" value="R_switched_YjbE"/>
    <property type="match status" value="1"/>
</dbReference>